<proteinExistence type="predicted"/>
<protein>
    <submittedName>
        <fullName evidence="1">Uncharacterized protein</fullName>
    </submittedName>
</protein>
<organism evidence="1">
    <name type="scientific">Cucumis melo</name>
    <name type="common">Muskmelon</name>
    <dbReference type="NCBI Taxonomy" id="3656"/>
    <lineage>
        <taxon>Eukaryota</taxon>
        <taxon>Viridiplantae</taxon>
        <taxon>Streptophyta</taxon>
        <taxon>Embryophyta</taxon>
        <taxon>Tracheophyta</taxon>
        <taxon>Spermatophyta</taxon>
        <taxon>Magnoliopsida</taxon>
        <taxon>eudicotyledons</taxon>
        <taxon>Gunneridae</taxon>
        <taxon>Pentapetalae</taxon>
        <taxon>rosids</taxon>
        <taxon>fabids</taxon>
        <taxon>Cucurbitales</taxon>
        <taxon>Cucurbitaceae</taxon>
        <taxon>Benincaseae</taxon>
        <taxon>Cucumis</taxon>
    </lineage>
</organism>
<name>A0A9I9CIA8_CUCME</name>
<dbReference type="Gramene" id="MELO3C004055.2.1">
    <property type="protein sequence ID" value="MELO3C004055.2.1"/>
    <property type="gene ID" value="MELO3C004055.2"/>
</dbReference>
<dbReference type="AlphaFoldDB" id="A0A9I9CIA8"/>
<accession>A0A9I9CIA8</accession>
<evidence type="ECO:0000313" key="1">
    <source>
        <dbReference type="EnsemblPlants" id="MELO3C004055.2.1"/>
    </source>
</evidence>
<sequence>MDWQLNQRKTARGLGWRQKHVAEGRLAAVCSRGDRLCKTWLGWTEAHKRLEKRRRLAYVDARLDQTSDDRL</sequence>
<dbReference type="EnsemblPlants" id="MELO3C004055.2.1">
    <property type="protein sequence ID" value="MELO3C004055.2.1"/>
    <property type="gene ID" value="MELO3C004055.2"/>
</dbReference>
<reference evidence="1" key="1">
    <citation type="submission" date="2023-03" db="UniProtKB">
        <authorList>
            <consortium name="EnsemblPlants"/>
        </authorList>
    </citation>
    <scope>IDENTIFICATION</scope>
</reference>